<keyword evidence="2" id="KW-1185">Reference proteome</keyword>
<accession>A0A2R6XF42</accession>
<reference evidence="2" key="1">
    <citation type="journal article" date="2017" name="Cell">
        <title>Insights into land plant evolution garnered from the Marchantia polymorpha genome.</title>
        <authorList>
            <person name="Bowman J.L."/>
            <person name="Kohchi T."/>
            <person name="Yamato K.T."/>
            <person name="Jenkins J."/>
            <person name="Shu S."/>
            <person name="Ishizaki K."/>
            <person name="Yamaoka S."/>
            <person name="Nishihama R."/>
            <person name="Nakamura Y."/>
            <person name="Berger F."/>
            <person name="Adam C."/>
            <person name="Aki S.S."/>
            <person name="Althoff F."/>
            <person name="Araki T."/>
            <person name="Arteaga-Vazquez M.A."/>
            <person name="Balasubrmanian S."/>
            <person name="Barry K."/>
            <person name="Bauer D."/>
            <person name="Boehm C.R."/>
            <person name="Briginshaw L."/>
            <person name="Caballero-Perez J."/>
            <person name="Catarino B."/>
            <person name="Chen F."/>
            <person name="Chiyoda S."/>
            <person name="Chovatia M."/>
            <person name="Davies K.M."/>
            <person name="Delmans M."/>
            <person name="Demura T."/>
            <person name="Dierschke T."/>
            <person name="Dolan L."/>
            <person name="Dorantes-Acosta A.E."/>
            <person name="Eklund D.M."/>
            <person name="Florent S.N."/>
            <person name="Flores-Sandoval E."/>
            <person name="Fujiyama A."/>
            <person name="Fukuzawa H."/>
            <person name="Galik B."/>
            <person name="Grimanelli D."/>
            <person name="Grimwood J."/>
            <person name="Grossniklaus U."/>
            <person name="Hamada T."/>
            <person name="Haseloff J."/>
            <person name="Hetherington A.J."/>
            <person name="Higo A."/>
            <person name="Hirakawa Y."/>
            <person name="Hundley H.N."/>
            <person name="Ikeda Y."/>
            <person name="Inoue K."/>
            <person name="Inoue S.I."/>
            <person name="Ishida S."/>
            <person name="Jia Q."/>
            <person name="Kakita M."/>
            <person name="Kanazawa T."/>
            <person name="Kawai Y."/>
            <person name="Kawashima T."/>
            <person name="Kennedy M."/>
            <person name="Kinose K."/>
            <person name="Kinoshita T."/>
            <person name="Kohara Y."/>
            <person name="Koide E."/>
            <person name="Komatsu K."/>
            <person name="Kopischke S."/>
            <person name="Kubo M."/>
            <person name="Kyozuka J."/>
            <person name="Lagercrantz U."/>
            <person name="Lin S.S."/>
            <person name="Lindquist E."/>
            <person name="Lipzen A.M."/>
            <person name="Lu C.W."/>
            <person name="De Luna E."/>
            <person name="Martienssen R.A."/>
            <person name="Minamino N."/>
            <person name="Mizutani M."/>
            <person name="Mizutani M."/>
            <person name="Mochizuki N."/>
            <person name="Monte I."/>
            <person name="Mosher R."/>
            <person name="Nagasaki H."/>
            <person name="Nakagami H."/>
            <person name="Naramoto S."/>
            <person name="Nishitani K."/>
            <person name="Ohtani M."/>
            <person name="Okamoto T."/>
            <person name="Okumura M."/>
            <person name="Phillips J."/>
            <person name="Pollak B."/>
            <person name="Reinders A."/>
            <person name="Rovekamp M."/>
            <person name="Sano R."/>
            <person name="Sawa S."/>
            <person name="Schmid M.W."/>
            <person name="Shirakawa M."/>
            <person name="Solano R."/>
            <person name="Spunde A."/>
            <person name="Suetsugu N."/>
            <person name="Sugano S."/>
            <person name="Sugiyama A."/>
            <person name="Sun R."/>
            <person name="Suzuki Y."/>
            <person name="Takenaka M."/>
            <person name="Takezawa D."/>
            <person name="Tomogane H."/>
            <person name="Tsuzuki M."/>
            <person name="Ueda T."/>
            <person name="Umeda M."/>
            <person name="Ward J.M."/>
            <person name="Watanabe Y."/>
            <person name="Yazaki K."/>
            <person name="Yokoyama R."/>
            <person name="Yoshitake Y."/>
            <person name="Yotsui I."/>
            <person name="Zachgo S."/>
            <person name="Schmutz J."/>
        </authorList>
    </citation>
    <scope>NUCLEOTIDE SEQUENCE [LARGE SCALE GENOMIC DNA]</scope>
    <source>
        <strain evidence="2">Tak-1</strain>
    </source>
</reference>
<organism evidence="1 2">
    <name type="scientific">Marchantia polymorpha</name>
    <name type="common">Common liverwort</name>
    <name type="synonym">Marchantia aquatica</name>
    <dbReference type="NCBI Taxonomy" id="3197"/>
    <lineage>
        <taxon>Eukaryota</taxon>
        <taxon>Viridiplantae</taxon>
        <taxon>Streptophyta</taxon>
        <taxon>Embryophyta</taxon>
        <taxon>Marchantiophyta</taxon>
        <taxon>Marchantiopsida</taxon>
        <taxon>Marchantiidae</taxon>
        <taxon>Marchantiales</taxon>
        <taxon>Marchantiaceae</taxon>
        <taxon>Marchantia</taxon>
    </lineage>
</organism>
<dbReference type="EMBL" id="KZ772691">
    <property type="protein sequence ID" value="PTQ44722.1"/>
    <property type="molecule type" value="Genomic_DNA"/>
</dbReference>
<protein>
    <submittedName>
        <fullName evidence="1">Uncharacterized protein</fullName>
    </submittedName>
</protein>
<evidence type="ECO:0000313" key="1">
    <source>
        <dbReference type="EMBL" id="PTQ44722.1"/>
    </source>
</evidence>
<name>A0A2R6XF42_MARPO</name>
<proteinExistence type="predicted"/>
<dbReference type="Proteomes" id="UP000244005">
    <property type="component" value="Unassembled WGS sequence"/>
</dbReference>
<evidence type="ECO:0000313" key="2">
    <source>
        <dbReference type="Proteomes" id="UP000244005"/>
    </source>
</evidence>
<sequence length="77" mass="8970">MYIKRIRITFSAERVLPLIGENKILPYRIVGDKWCTCEIRSHIVQQSLSHISFISCPLEKTSRADLEDKRDKLKPAI</sequence>
<dbReference type="AlphaFoldDB" id="A0A2R6XF42"/>
<gene>
    <name evidence="1" type="ORF">MARPO_0019s0136</name>
</gene>
<dbReference type="Gramene" id="Mp1g13660.1">
    <property type="protein sequence ID" value="Mp1g13660.1.cds"/>
    <property type="gene ID" value="Mp1g13660"/>
</dbReference>